<dbReference type="GO" id="GO:0005635">
    <property type="term" value="C:nuclear envelope"/>
    <property type="evidence" value="ECO:0000318"/>
    <property type="project" value="GO_Central"/>
</dbReference>
<organism evidence="2 4">
    <name type="scientific">Schizosaccharomyces japonicus (strain yFS275 / FY16936)</name>
    <name type="common">Fission yeast</name>
    <dbReference type="NCBI Taxonomy" id="402676"/>
    <lineage>
        <taxon>Eukaryota</taxon>
        <taxon>Fungi</taxon>
        <taxon>Dikarya</taxon>
        <taxon>Ascomycota</taxon>
        <taxon>Taphrinomycotina</taxon>
        <taxon>Schizosaccharomycetes</taxon>
        <taxon>Schizosaccharomycetales</taxon>
        <taxon>Schizosaccharomycetaceae</taxon>
        <taxon>Schizosaccharomyces</taxon>
    </lineage>
</organism>
<evidence type="ECO:0000313" key="3">
    <source>
        <dbReference type="JaponicusDB" id="SJAG_01083"/>
    </source>
</evidence>
<keyword evidence="4" id="KW-1185">Reference proteome</keyword>
<dbReference type="Gene3D" id="1.25.10.10">
    <property type="entry name" value="Leucine-rich Repeat Variant"/>
    <property type="match status" value="1"/>
</dbReference>
<name>B6JXF6_SCHJY</name>
<dbReference type="InterPro" id="IPR011989">
    <property type="entry name" value="ARM-like"/>
</dbReference>
<dbReference type="InterPro" id="IPR016024">
    <property type="entry name" value="ARM-type_fold"/>
</dbReference>
<dbReference type="Proteomes" id="UP000001744">
    <property type="component" value="Unassembled WGS sequence"/>
</dbReference>
<dbReference type="GeneID" id="7048327"/>
<reference evidence="2 4" key="1">
    <citation type="journal article" date="2011" name="Science">
        <title>Comparative functional genomics of the fission yeasts.</title>
        <authorList>
            <person name="Rhind N."/>
            <person name="Chen Z."/>
            <person name="Yassour M."/>
            <person name="Thompson D.A."/>
            <person name="Haas B.J."/>
            <person name="Habib N."/>
            <person name="Wapinski I."/>
            <person name="Roy S."/>
            <person name="Lin M.F."/>
            <person name="Heiman D.I."/>
            <person name="Young S.K."/>
            <person name="Furuya K."/>
            <person name="Guo Y."/>
            <person name="Pidoux A."/>
            <person name="Chen H.M."/>
            <person name="Robbertse B."/>
            <person name="Goldberg J.M."/>
            <person name="Aoki K."/>
            <person name="Bayne E.H."/>
            <person name="Berlin A.M."/>
            <person name="Desjardins C.A."/>
            <person name="Dobbs E."/>
            <person name="Dukaj L."/>
            <person name="Fan L."/>
            <person name="FitzGerald M.G."/>
            <person name="French C."/>
            <person name="Gujja S."/>
            <person name="Hansen K."/>
            <person name="Keifenheim D."/>
            <person name="Levin J.Z."/>
            <person name="Mosher R.A."/>
            <person name="Mueller C.A."/>
            <person name="Pfiffner J."/>
            <person name="Priest M."/>
            <person name="Russ C."/>
            <person name="Smialowska A."/>
            <person name="Swoboda P."/>
            <person name="Sykes S.M."/>
            <person name="Vaughn M."/>
            <person name="Vengrova S."/>
            <person name="Yoder R."/>
            <person name="Zeng Q."/>
            <person name="Allshire R."/>
            <person name="Baulcombe D."/>
            <person name="Birren B.W."/>
            <person name="Brown W."/>
            <person name="Ekwall K."/>
            <person name="Kellis M."/>
            <person name="Leatherwood J."/>
            <person name="Levin H."/>
            <person name="Margalit H."/>
            <person name="Martienssen R."/>
            <person name="Nieduszynski C.A."/>
            <person name="Spatafora J.W."/>
            <person name="Friedman N."/>
            <person name="Dalgaard J.Z."/>
            <person name="Baumann P."/>
            <person name="Niki H."/>
            <person name="Regev A."/>
            <person name="Nusbaum C."/>
        </authorList>
    </citation>
    <scope>NUCLEOTIDE SEQUENCE [LARGE SCALE GENOMIC DNA]</scope>
    <source>
        <strain evidence="4">yFS275 / FY16936</strain>
    </source>
</reference>
<dbReference type="AlphaFoldDB" id="B6JXF6"/>
<dbReference type="GO" id="GO:0005829">
    <property type="term" value="C:cytosol"/>
    <property type="evidence" value="ECO:0000318"/>
    <property type="project" value="GO_Central"/>
</dbReference>
<dbReference type="InterPro" id="IPR058669">
    <property type="entry name" value="TPR_IPO7/11-like"/>
</dbReference>
<dbReference type="eggNOG" id="KOG1993">
    <property type="taxonomic scope" value="Eukaryota"/>
</dbReference>
<accession>B6JXF6</accession>
<dbReference type="OrthoDB" id="361693at2759"/>
<dbReference type="RefSeq" id="XP_002172350.2">
    <property type="nucleotide sequence ID" value="XM_002172314.2"/>
</dbReference>
<evidence type="ECO:0000313" key="4">
    <source>
        <dbReference type="Proteomes" id="UP000001744"/>
    </source>
</evidence>
<dbReference type="SUPFAM" id="SSF48371">
    <property type="entry name" value="ARM repeat"/>
    <property type="match status" value="1"/>
</dbReference>
<dbReference type="PANTHER" id="PTHR10997">
    <property type="entry name" value="IMPORTIN-7, 8, 11"/>
    <property type="match status" value="1"/>
</dbReference>
<dbReference type="JaponicusDB" id="SJAG_01083">
    <property type="gene designation" value="kap113"/>
</dbReference>
<dbReference type="EMBL" id="KE651166">
    <property type="protein sequence ID" value="EEB06057.2"/>
    <property type="molecule type" value="Genomic_DNA"/>
</dbReference>
<feature type="domain" description="Importin-7/11-like TPR repeats" evidence="1">
    <location>
        <begin position="346"/>
        <end position="688"/>
    </location>
</feature>
<gene>
    <name evidence="3" type="primary">kap113</name>
    <name evidence="2" type="ORF">SJAG_01083</name>
</gene>
<dbReference type="PANTHER" id="PTHR10997:SF7">
    <property type="entry name" value="IMPORTIN-11"/>
    <property type="match status" value="1"/>
</dbReference>
<dbReference type="STRING" id="402676.B6JXF6"/>
<dbReference type="OMA" id="DACAMIC"/>
<dbReference type="Pfam" id="PF25758">
    <property type="entry name" value="TPR_IPO11"/>
    <property type="match status" value="1"/>
</dbReference>
<evidence type="ECO:0000313" key="2">
    <source>
        <dbReference type="EMBL" id="EEB06057.2"/>
    </source>
</evidence>
<dbReference type="HOGENOM" id="CLU_003886_1_0_1"/>
<dbReference type="GO" id="GO:0034399">
    <property type="term" value="C:nuclear periphery"/>
    <property type="evidence" value="ECO:0007669"/>
    <property type="project" value="EnsemblFungi"/>
</dbReference>
<protein>
    <submittedName>
        <fullName evidence="2">Karyopherin Kap113</fullName>
    </submittedName>
</protein>
<dbReference type="VEuPathDB" id="FungiDB:SJAG_01083"/>
<dbReference type="GO" id="GO:0016973">
    <property type="term" value="P:poly(A)+ mRNA export from nucleus"/>
    <property type="evidence" value="ECO:0007669"/>
    <property type="project" value="EnsemblFungi"/>
</dbReference>
<proteinExistence type="predicted"/>
<dbReference type="GO" id="GO:0006606">
    <property type="term" value="P:protein import into nucleus"/>
    <property type="evidence" value="ECO:0000318"/>
    <property type="project" value="GO_Central"/>
</dbReference>
<evidence type="ECO:0000259" key="1">
    <source>
        <dbReference type="Pfam" id="PF25758"/>
    </source>
</evidence>
<sequence>MLSSLNYTKDYLMAFTEVINHTGLLFKTADESLFDFVELFSKLSVLCIRSLSHVLTELTDGTTLTSESTQSMYVELFNQEYVSQLFIVLVTAFVVLRKNDFEEWKDDPEHWVTEQLSEDVGYNIRPSAEHLVQCLFTLFKNLLIPQLQVSLSAVSQLPSSFENVIEQDAILSIIGASAESIQDIFQFEPWFLSIYNGLSDVQDVNISLVFRRRVSILISQFAPFVSNEDTIRLIYSLLPKFLTDSPCNDCVVKLTALRAYKDILDDYNFKDSCFAAVRDEVTQSMINLAPSFDVAESRQLVLDSLTALLNRLGKSVTPYAETIVNLLLQLWTDWEEEGILRAGTVSVMSVFVNAIKTGAEPFHFVLSRIVECSTNLDSDDHVMLETDGLELWAACLQNTTTLSEHFSHLFPNIIRYLSLGTSTLPFVLTVFNSYMLLEPTLLSGDVATYTLTQFRLLMDDVKNETFEFLSYSLSMLLMNCPMENISEPLVASGLLSMEITKVLENKEHPVKLSSCCLFLSRLAFRSPDLIILVCDQASADGSAMTKLVENWIQLYDHISSPGNRKLCILGLTSLLPSNHTGVLQNMNPLMHLWFSGLSEVEEDANGDAQIYYKNEDMSEFGFYLDPQTAEAKRKELMISQDAVHTVSLKSFISQAFTGCAQHYGGLEAFRASCLQNVDSALLDQFSTML</sequence>